<dbReference type="Proteomes" id="UP000308836">
    <property type="component" value="Unassembled WGS sequence"/>
</dbReference>
<sequence length="293" mass="31770">MSVIKLAPYAKCYEWGGQALRAFGVTQEGPIAQQWELRVNSENPSVVVTGCWAGQTLKRYIEENPDKAGTLAKAYPYFPISIVLVDNQKPSMIQVDPDPEKIQALYILSAKKDGCVYCGFDAAMTRDELVSHVEQGTLGSLIRPVPVQAGDALVIEPGTVYAIGADVQYLAVQQDAPLRSFSFAQVLDAVRLQGAALQKEADRQIVGDGQANTTLLADTDVFAMFRTVCDGEVTIHQDADSFGSIVVLEGSAVITHEDSIVHAQKGDSIWIDAGTRDVRLVGNCVYVYTVLTQ</sequence>
<evidence type="ECO:0000313" key="2">
    <source>
        <dbReference type="Proteomes" id="UP000308836"/>
    </source>
</evidence>
<name>A0AC61R551_9FIRM</name>
<proteinExistence type="predicted"/>
<accession>A0AC61R551</accession>
<reference evidence="1" key="1">
    <citation type="submission" date="2019-04" db="EMBL/GenBank/DDBJ databases">
        <title>Microbes associate with the intestines of laboratory mice.</title>
        <authorList>
            <person name="Navarre W."/>
            <person name="Wong E."/>
            <person name="Huang K."/>
            <person name="Tropini C."/>
            <person name="Ng K."/>
            <person name="Yu B."/>
        </authorList>
    </citation>
    <scope>NUCLEOTIDE SEQUENCE</scope>
    <source>
        <strain evidence="1">NM09_H32</strain>
    </source>
</reference>
<organism evidence="1 2">
    <name type="scientific">Dubosiella muris</name>
    <dbReference type="NCBI Taxonomy" id="3038133"/>
    <lineage>
        <taxon>Bacteria</taxon>
        <taxon>Bacillati</taxon>
        <taxon>Bacillota</taxon>
        <taxon>Erysipelotrichia</taxon>
        <taxon>Erysipelotrichales</taxon>
        <taxon>Erysipelotrichaceae</taxon>
        <taxon>Dubosiella</taxon>
    </lineage>
</organism>
<gene>
    <name evidence="1" type="ORF">E5336_11305</name>
</gene>
<keyword evidence="2" id="KW-1185">Reference proteome</keyword>
<protein>
    <submittedName>
        <fullName evidence="1">Uncharacterized protein</fullName>
    </submittedName>
</protein>
<evidence type="ECO:0000313" key="1">
    <source>
        <dbReference type="EMBL" id="TGY64861.1"/>
    </source>
</evidence>
<comment type="caution">
    <text evidence="1">The sequence shown here is derived from an EMBL/GenBank/DDBJ whole genome shotgun (WGS) entry which is preliminary data.</text>
</comment>
<dbReference type="EMBL" id="SRYG01000030">
    <property type="protein sequence ID" value="TGY64861.1"/>
    <property type="molecule type" value="Genomic_DNA"/>
</dbReference>